<organism evidence="2 3">
    <name type="scientific">Sparassis crispa</name>
    <dbReference type="NCBI Taxonomy" id="139825"/>
    <lineage>
        <taxon>Eukaryota</taxon>
        <taxon>Fungi</taxon>
        <taxon>Dikarya</taxon>
        <taxon>Basidiomycota</taxon>
        <taxon>Agaricomycotina</taxon>
        <taxon>Agaricomycetes</taxon>
        <taxon>Polyporales</taxon>
        <taxon>Sparassidaceae</taxon>
        <taxon>Sparassis</taxon>
    </lineage>
</organism>
<dbReference type="STRING" id="139825.A0A401GRI5"/>
<dbReference type="GeneID" id="38781759"/>
<sequence>MQPLAAESRPAMFSTLITSAWSTVQRSVLDTTSAICKTPLCNIAEVAVVSLLKNITHGCLVIHTPSRTYTFPSPSDTRTTGEHSLKGSLKAELTVCSPVFWLRLCATGDLGFSEAYMYGEVDCDYLINVFSVFLANRDCLSAIDTPLARLLRVPQRFAAARLANSVANARNNISAHYDISNDMFQGFLSKDMTYSCAIFPDLDGDLCPTVDSPRFIYDTTPDPSDIAPTLGPSGALPSPPISPDPNSDTDTGVSMPSTLAELADQNQIYIQPDVHGGTSVPASANTPPRGATAQMNEDALHAAQMCKLRHIVRKADIRPGHRVLEIGSGWCALAIHIASSVPGTTVDTITLSVQQAALARERVRAVGLGPSGNEDEGEEGRVRVHLMDYRSMPAGWEGAFDRVVSVEMVENVGQEYLETYWAKIDWALRKDTGVGVVQSITIPEARFDAYTRDTDFIRKWVLFPGGLLPSFTLLIETLTRGTCGRLVVDSVSNIGPHYARTLREWRLRFEAHFEDVVVPALKREHPRMVGADADDAGVREEIEVFRRKWLYYFCYCEVGFTARILGDHIITFTREGNVEYRYQVFA</sequence>
<dbReference type="InParanoid" id="A0A401GRI5"/>
<evidence type="ECO:0008006" key="4">
    <source>
        <dbReference type="Google" id="ProtNLM"/>
    </source>
</evidence>
<keyword evidence="3" id="KW-1185">Reference proteome</keyword>
<dbReference type="EMBL" id="BFAD01000007">
    <property type="protein sequence ID" value="GBE84842.1"/>
    <property type="molecule type" value="Genomic_DNA"/>
</dbReference>
<evidence type="ECO:0000313" key="2">
    <source>
        <dbReference type="EMBL" id="GBE84842.1"/>
    </source>
</evidence>
<evidence type="ECO:0000313" key="3">
    <source>
        <dbReference type="Proteomes" id="UP000287166"/>
    </source>
</evidence>
<protein>
    <recommendedName>
        <fullName evidence="4">Cyclopropane-fatty-acyl-phospholipid synthase</fullName>
    </recommendedName>
</protein>
<dbReference type="SUPFAM" id="SSF53335">
    <property type="entry name" value="S-adenosyl-L-methionine-dependent methyltransferases"/>
    <property type="match status" value="2"/>
</dbReference>
<dbReference type="PANTHER" id="PTHR43667:SF2">
    <property type="entry name" value="FATTY ACID C-METHYL TRANSFERASE"/>
    <property type="match status" value="1"/>
</dbReference>
<dbReference type="CDD" id="cd02440">
    <property type="entry name" value="AdoMet_MTases"/>
    <property type="match status" value="1"/>
</dbReference>
<proteinExistence type="predicted"/>
<dbReference type="InterPro" id="IPR050723">
    <property type="entry name" value="CFA/CMAS"/>
</dbReference>
<dbReference type="InterPro" id="IPR029063">
    <property type="entry name" value="SAM-dependent_MTases_sf"/>
</dbReference>
<dbReference type="Proteomes" id="UP000287166">
    <property type="component" value="Unassembled WGS sequence"/>
</dbReference>
<accession>A0A401GRI5</accession>
<name>A0A401GRI5_9APHY</name>
<dbReference type="Gene3D" id="3.40.50.150">
    <property type="entry name" value="Vaccinia Virus protein VP39"/>
    <property type="match status" value="1"/>
</dbReference>
<dbReference type="OrthoDB" id="8300214at2759"/>
<dbReference type="Pfam" id="PF02353">
    <property type="entry name" value="CMAS"/>
    <property type="match status" value="2"/>
</dbReference>
<dbReference type="AlphaFoldDB" id="A0A401GRI5"/>
<dbReference type="PANTHER" id="PTHR43667">
    <property type="entry name" value="CYCLOPROPANE-FATTY-ACYL-PHOSPHOLIPID SYNTHASE"/>
    <property type="match status" value="1"/>
</dbReference>
<reference evidence="2 3" key="1">
    <citation type="journal article" date="2018" name="Sci. Rep.">
        <title>Genome sequence of the cauliflower mushroom Sparassis crispa (Hanabiratake) and its association with beneficial usage.</title>
        <authorList>
            <person name="Kiyama R."/>
            <person name="Furutani Y."/>
            <person name="Kawaguchi K."/>
            <person name="Nakanishi T."/>
        </authorList>
    </citation>
    <scope>NUCLEOTIDE SEQUENCE [LARGE SCALE GENOMIC DNA]</scope>
</reference>
<comment type="caution">
    <text evidence="2">The sequence shown here is derived from an EMBL/GenBank/DDBJ whole genome shotgun (WGS) entry which is preliminary data.</text>
</comment>
<feature type="region of interest" description="Disordered" evidence="1">
    <location>
        <begin position="221"/>
        <end position="252"/>
    </location>
</feature>
<gene>
    <name evidence="2" type="ORF">SCP_0700220</name>
</gene>
<evidence type="ECO:0000256" key="1">
    <source>
        <dbReference type="SAM" id="MobiDB-lite"/>
    </source>
</evidence>
<dbReference type="RefSeq" id="XP_027615755.1">
    <property type="nucleotide sequence ID" value="XM_027759954.1"/>
</dbReference>